<dbReference type="EMBL" id="PJMY01000003">
    <property type="protein sequence ID" value="PKV97698.1"/>
    <property type="molecule type" value="Genomic_DNA"/>
</dbReference>
<dbReference type="RefSeq" id="WP_101440373.1">
    <property type="nucleotide sequence ID" value="NZ_PJMY01000003.1"/>
</dbReference>
<dbReference type="Proteomes" id="UP000233750">
    <property type="component" value="Unassembled WGS sequence"/>
</dbReference>
<evidence type="ECO:0000313" key="1">
    <source>
        <dbReference type="EMBL" id="PKV97698.1"/>
    </source>
</evidence>
<gene>
    <name evidence="1" type="ORF">ATK30_8693</name>
</gene>
<dbReference type="OrthoDB" id="3641097at2"/>
<evidence type="ECO:0000313" key="2">
    <source>
        <dbReference type="Proteomes" id="UP000233750"/>
    </source>
</evidence>
<comment type="caution">
    <text evidence="1">The sequence shown here is derived from an EMBL/GenBank/DDBJ whole genome shotgun (WGS) entry which is preliminary data.</text>
</comment>
<keyword evidence="2" id="KW-1185">Reference proteome</keyword>
<reference evidence="1 2" key="1">
    <citation type="submission" date="2017-12" db="EMBL/GenBank/DDBJ databases">
        <title>Sequencing the genomes of 1000 Actinobacteria strains.</title>
        <authorList>
            <person name="Klenk H.-P."/>
        </authorList>
    </citation>
    <scope>NUCLEOTIDE SEQUENCE [LARGE SCALE GENOMIC DNA]</scope>
    <source>
        <strain evidence="1 2">DSM 45165</strain>
    </source>
</reference>
<protein>
    <submittedName>
        <fullName evidence="1">Uncharacterized protein</fullName>
    </submittedName>
</protein>
<sequence>MNEDVSGIVWPLVALVDEYEDAVARGLEHRTDDDTSSTVLELIDLDVRIVRECERLADLFRTDLAENEDALHLPGSS</sequence>
<organism evidence="1 2">
    <name type="scientific">Amycolatopsis echigonensis</name>
    <dbReference type="NCBI Taxonomy" id="2576905"/>
    <lineage>
        <taxon>Bacteria</taxon>
        <taxon>Bacillati</taxon>
        <taxon>Actinomycetota</taxon>
        <taxon>Actinomycetes</taxon>
        <taxon>Pseudonocardiales</taxon>
        <taxon>Pseudonocardiaceae</taxon>
        <taxon>Amycolatopsis</taxon>
    </lineage>
</organism>
<name>A0A2N3WV10_9PSEU</name>
<proteinExistence type="predicted"/>
<accession>A0A2N3WV10</accession>
<dbReference type="AlphaFoldDB" id="A0A2N3WV10"/>